<comment type="caution">
    <text evidence="3">The sequence shown here is derived from an EMBL/GenBank/DDBJ whole genome shotgun (WGS) entry which is preliminary data.</text>
</comment>
<dbReference type="Proteomes" id="UP000247609">
    <property type="component" value="Unassembled WGS sequence"/>
</dbReference>
<name>A0A318QBC4_9PROT</name>
<feature type="compositionally biased region" description="Pro residues" evidence="1">
    <location>
        <begin position="13"/>
        <end position="35"/>
    </location>
</feature>
<accession>A0A318QBC4</accession>
<feature type="compositionally biased region" description="Pro residues" evidence="1">
    <location>
        <begin position="43"/>
        <end position="54"/>
    </location>
</feature>
<evidence type="ECO:0000313" key="4">
    <source>
        <dbReference type="Proteomes" id="UP000247609"/>
    </source>
</evidence>
<dbReference type="AlphaFoldDB" id="A0A318QBC4"/>
<evidence type="ECO:0000256" key="1">
    <source>
        <dbReference type="SAM" id="MobiDB-lite"/>
    </source>
</evidence>
<dbReference type="RefSeq" id="WP_110531059.1">
    <property type="nucleotide sequence ID" value="NZ_JAHRDT010000014.1"/>
</dbReference>
<sequence>MRFAFIPHGLEQPPSPAPVPPMPPGVPVPPTNPPEPGEDPQPIDDPQPYPPPLPICGGAMYFRNSCPITLLNSSAI</sequence>
<keyword evidence="5" id="KW-1185">Reference proteome</keyword>
<gene>
    <name evidence="2" type="ORF">C3920_10935</name>
    <name evidence="3" type="ORF">CFR71_10960</name>
</gene>
<protein>
    <submittedName>
        <fullName evidence="3">Uncharacterized protein</fullName>
    </submittedName>
</protein>
<reference evidence="2 5" key="2">
    <citation type="submission" date="2018-02" db="EMBL/GenBank/DDBJ databases">
        <authorList>
            <person name="Skraban J."/>
            <person name="Trcek J."/>
        </authorList>
    </citation>
    <scope>NUCLEOTIDE SEQUENCE [LARGE SCALE GENOMIC DNA]</scope>
    <source>
        <strain evidence="2 5">AV446</strain>
    </source>
</reference>
<dbReference type="Proteomes" id="UP000248116">
    <property type="component" value="Unassembled WGS sequence"/>
</dbReference>
<feature type="region of interest" description="Disordered" evidence="1">
    <location>
        <begin position="1"/>
        <end position="54"/>
    </location>
</feature>
<proteinExistence type="predicted"/>
<evidence type="ECO:0000313" key="3">
    <source>
        <dbReference type="EMBL" id="PYD75124.1"/>
    </source>
</evidence>
<evidence type="ECO:0000313" key="2">
    <source>
        <dbReference type="EMBL" id="PYD47230.1"/>
    </source>
</evidence>
<organism evidence="3 4">
    <name type="scientific">Novacetimonas pomaceti</name>
    <dbReference type="NCBI Taxonomy" id="2021998"/>
    <lineage>
        <taxon>Bacteria</taxon>
        <taxon>Pseudomonadati</taxon>
        <taxon>Pseudomonadota</taxon>
        <taxon>Alphaproteobacteria</taxon>
        <taxon>Acetobacterales</taxon>
        <taxon>Acetobacteraceae</taxon>
        <taxon>Novacetimonas</taxon>
    </lineage>
</organism>
<dbReference type="EMBL" id="PRCW01000087">
    <property type="protein sequence ID" value="PYD47230.1"/>
    <property type="molecule type" value="Genomic_DNA"/>
</dbReference>
<dbReference type="EMBL" id="NOXG01000014">
    <property type="protein sequence ID" value="PYD75124.1"/>
    <property type="molecule type" value="Genomic_DNA"/>
</dbReference>
<reference evidence="3 4" key="1">
    <citation type="submission" date="2017-07" db="EMBL/GenBank/DDBJ databases">
        <title>A draft genome sequence of Komagataeibacter sp. T5K1.</title>
        <authorList>
            <person name="Skraban J."/>
            <person name="Cleenwerck I."/>
            <person name="Vandamme P."/>
            <person name="Trcek J."/>
        </authorList>
    </citation>
    <scope>NUCLEOTIDE SEQUENCE [LARGE SCALE GENOMIC DNA]</scope>
    <source>
        <strain evidence="3 4">T5K1</strain>
    </source>
</reference>
<evidence type="ECO:0000313" key="5">
    <source>
        <dbReference type="Proteomes" id="UP000248116"/>
    </source>
</evidence>